<protein>
    <recommendedName>
        <fullName evidence="2">Copine C-terminal domain-containing protein</fullName>
    </recommendedName>
</protein>
<feature type="region of interest" description="Disordered" evidence="1">
    <location>
        <begin position="60"/>
        <end position="100"/>
    </location>
</feature>
<feature type="domain" description="Copine C-terminal" evidence="2">
    <location>
        <begin position="170"/>
        <end position="206"/>
    </location>
</feature>
<organism evidence="3">
    <name type="scientific">Zea mays</name>
    <name type="common">Maize</name>
    <dbReference type="NCBI Taxonomy" id="4577"/>
    <lineage>
        <taxon>Eukaryota</taxon>
        <taxon>Viridiplantae</taxon>
        <taxon>Streptophyta</taxon>
        <taxon>Embryophyta</taxon>
        <taxon>Tracheophyta</taxon>
        <taxon>Spermatophyta</taxon>
        <taxon>Magnoliopsida</taxon>
        <taxon>Liliopsida</taxon>
        <taxon>Poales</taxon>
        <taxon>Poaceae</taxon>
        <taxon>PACMAD clade</taxon>
        <taxon>Panicoideae</taxon>
        <taxon>Andropogonodae</taxon>
        <taxon>Andropogoneae</taxon>
        <taxon>Tripsacinae</taxon>
        <taxon>Zea</taxon>
    </lineage>
</organism>
<reference evidence="3" key="1">
    <citation type="submission" date="2015-12" db="EMBL/GenBank/DDBJ databases">
        <title>Update maize B73 reference genome by single molecule sequencing technologies.</title>
        <authorList>
            <consortium name="Maize Genome Sequencing Project"/>
            <person name="Ware D."/>
        </authorList>
    </citation>
    <scope>NUCLEOTIDE SEQUENCE</scope>
    <source>
        <tissue evidence="3">Seedling</tissue>
    </source>
</reference>
<feature type="region of interest" description="Disordered" evidence="1">
    <location>
        <begin position="1"/>
        <end position="23"/>
    </location>
</feature>
<dbReference type="Pfam" id="PF07002">
    <property type="entry name" value="Copine"/>
    <property type="match status" value="1"/>
</dbReference>
<proteinExistence type="predicted"/>
<dbReference type="InterPro" id="IPR052079">
    <property type="entry name" value="E3_ligase/Copine_domain"/>
</dbReference>
<dbReference type="PANTHER" id="PTHR45751">
    <property type="entry name" value="COPINE FAMILY PROTEIN 1"/>
    <property type="match status" value="1"/>
</dbReference>
<gene>
    <name evidence="3" type="ORF">ZEAMMB73_Zm00001d010883</name>
</gene>
<dbReference type="EMBL" id="CM000784">
    <property type="protein sequence ID" value="AQK95169.1"/>
    <property type="molecule type" value="Genomic_DNA"/>
</dbReference>
<dbReference type="AlphaFoldDB" id="A0A1D6FUM5"/>
<dbReference type="PANTHER" id="PTHR45751:SF11">
    <property type="entry name" value="COPINE FAMILY PROTEIN 2"/>
    <property type="match status" value="1"/>
</dbReference>
<feature type="non-terminal residue" evidence="3">
    <location>
        <position position="244"/>
    </location>
</feature>
<sequence>MRRHTLAPSFPAPAPHRTRRSSAVAASIQRHCADTTTSRAVVKEVALNWLATKATRWVVSRNSTSKPASTGSERAHSSVMRPTTPHLPQAPRRPYPRELATPSSPSSVFISMTLMDVYAKTSRLELVLQVLGEMPSRNVVSRTMLVASLIGTRADLRKMMDFGCLNERWRKSGPTSFAPLIYAAISVVENSNWQYHVLVIIADGQEIQGCEFSTSYVSPKRWDYMCCTSCWDLFLVSSTALLYL</sequence>
<dbReference type="ExpressionAtlas" id="A0A1D6FUM5">
    <property type="expression patterns" value="baseline"/>
</dbReference>
<feature type="compositionally biased region" description="Polar residues" evidence="1">
    <location>
        <begin position="60"/>
        <end position="72"/>
    </location>
</feature>
<evidence type="ECO:0000259" key="2">
    <source>
        <dbReference type="Pfam" id="PF07002"/>
    </source>
</evidence>
<name>A0A1D6FUM5_MAIZE</name>
<dbReference type="InterPro" id="IPR010734">
    <property type="entry name" value="Copine_C"/>
</dbReference>
<accession>A0A1D6FUM5</accession>
<evidence type="ECO:0000313" key="3">
    <source>
        <dbReference type="EMBL" id="AQK95169.1"/>
    </source>
</evidence>
<evidence type="ECO:0000256" key="1">
    <source>
        <dbReference type="SAM" id="MobiDB-lite"/>
    </source>
</evidence>